<gene>
    <name evidence="1" type="primary">Necator_chrX.g21211</name>
    <name evidence="1" type="ORF">RB195_021050</name>
</gene>
<evidence type="ECO:0000313" key="1">
    <source>
        <dbReference type="EMBL" id="KAK6759193.1"/>
    </source>
</evidence>
<sequence length="118" mass="13197">MLCTVAPARTGLQESSRLPKRKSAEMTICTHNTRMLASVAPAKHLIMQLIKIKYRFVSLTETRRRHPLSAVYKTGGELFLRTCDSRGFGVDDELFDLIGGRVLRPNAAIHIFAGLCRP</sequence>
<dbReference type="EMBL" id="JAVFWL010000006">
    <property type="protein sequence ID" value="KAK6759193.1"/>
    <property type="molecule type" value="Genomic_DNA"/>
</dbReference>
<keyword evidence="2" id="KW-1185">Reference proteome</keyword>
<comment type="caution">
    <text evidence="1">The sequence shown here is derived from an EMBL/GenBank/DDBJ whole genome shotgun (WGS) entry which is preliminary data.</text>
</comment>
<protein>
    <submittedName>
        <fullName evidence="1">Uncharacterized protein</fullName>
    </submittedName>
</protein>
<evidence type="ECO:0000313" key="2">
    <source>
        <dbReference type="Proteomes" id="UP001303046"/>
    </source>
</evidence>
<reference evidence="1 2" key="1">
    <citation type="submission" date="2023-08" db="EMBL/GenBank/DDBJ databases">
        <title>A Necator americanus chromosomal reference genome.</title>
        <authorList>
            <person name="Ilik V."/>
            <person name="Petrzelkova K.J."/>
            <person name="Pardy F."/>
            <person name="Fuh T."/>
            <person name="Niatou-Singa F.S."/>
            <person name="Gouil Q."/>
            <person name="Baker L."/>
            <person name="Ritchie M.E."/>
            <person name="Jex A.R."/>
            <person name="Gazzola D."/>
            <person name="Li H."/>
            <person name="Toshio Fujiwara R."/>
            <person name="Zhan B."/>
            <person name="Aroian R.V."/>
            <person name="Pafco B."/>
            <person name="Schwarz E.M."/>
        </authorList>
    </citation>
    <scope>NUCLEOTIDE SEQUENCE [LARGE SCALE GENOMIC DNA]</scope>
    <source>
        <strain evidence="1 2">Aroian</strain>
        <tissue evidence="1">Whole animal</tissue>
    </source>
</reference>
<proteinExistence type="predicted"/>
<name>A0ABR1E9A3_NECAM</name>
<dbReference type="Proteomes" id="UP001303046">
    <property type="component" value="Unassembled WGS sequence"/>
</dbReference>
<accession>A0ABR1E9A3</accession>
<organism evidence="1 2">
    <name type="scientific">Necator americanus</name>
    <name type="common">Human hookworm</name>
    <dbReference type="NCBI Taxonomy" id="51031"/>
    <lineage>
        <taxon>Eukaryota</taxon>
        <taxon>Metazoa</taxon>
        <taxon>Ecdysozoa</taxon>
        <taxon>Nematoda</taxon>
        <taxon>Chromadorea</taxon>
        <taxon>Rhabditida</taxon>
        <taxon>Rhabditina</taxon>
        <taxon>Rhabditomorpha</taxon>
        <taxon>Strongyloidea</taxon>
        <taxon>Ancylostomatidae</taxon>
        <taxon>Bunostominae</taxon>
        <taxon>Necator</taxon>
    </lineage>
</organism>